<reference evidence="4 5" key="1">
    <citation type="submission" date="2024-09" db="EMBL/GenBank/DDBJ databases">
        <title>Rethinking Asexuality: The Enigmatic Case of Functional Sexual Genes in Lepraria (Stereocaulaceae).</title>
        <authorList>
            <person name="Doellman M."/>
            <person name="Sun Y."/>
            <person name="Barcenas-Pena A."/>
            <person name="Lumbsch H.T."/>
            <person name="Grewe F."/>
        </authorList>
    </citation>
    <scope>NUCLEOTIDE SEQUENCE [LARGE SCALE GENOMIC DNA]</scope>
    <source>
        <strain evidence="4 5">Grewe 0041</strain>
    </source>
</reference>
<dbReference type="InterPro" id="IPR002110">
    <property type="entry name" value="Ankyrin_rpt"/>
</dbReference>
<dbReference type="Proteomes" id="UP001590951">
    <property type="component" value="Unassembled WGS sequence"/>
</dbReference>
<accession>A0ABR4B996</accession>
<evidence type="ECO:0000256" key="3">
    <source>
        <dbReference type="PROSITE-ProRule" id="PRU00023"/>
    </source>
</evidence>
<feature type="repeat" description="ANK" evidence="3">
    <location>
        <begin position="473"/>
        <end position="505"/>
    </location>
</feature>
<protein>
    <recommendedName>
        <fullName evidence="6">Ankyrin</fullName>
    </recommendedName>
</protein>
<keyword evidence="1" id="KW-0677">Repeat</keyword>
<dbReference type="InterPro" id="IPR050776">
    <property type="entry name" value="Ank_Repeat/CDKN_Inhibitor"/>
</dbReference>
<dbReference type="PANTHER" id="PTHR24201">
    <property type="entry name" value="ANK_REP_REGION DOMAIN-CONTAINING PROTEIN"/>
    <property type="match status" value="1"/>
</dbReference>
<comment type="caution">
    <text evidence="4">The sequence shown here is derived from an EMBL/GenBank/DDBJ whole genome shotgun (WGS) entry which is preliminary data.</text>
</comment>
<keyword evidence="5" id="KW-1185">Reference proteome</keyword>
<evidence type="ECO:0000313" key="5">
    <source>
        <dbReference type="Proteomes" id="UP001590951"/>
    </source>
</evidence>
<dbReference type="Pfam" id="PF12796">
    <property type="entry name" value="Ank_2"/>
    <property type="match status" value="1"/>
</dbReference>
<dbReference type="SMART" id="SM00248">
    <property type="entry name" value="ANK"/>
    <property type="match status" value="6"/>
</dbReference>
<dbReference type="EMBL" id="JBHFEH010000017">
    <property type="protein sequence ID" value="KAL2054003.1"/>
    <property type="molecule type" value="Genomic_DNA"/>
</dbReference>
<evidence type="ECO:0000256" key="2">
    <source>
        <dbReference type="ARBA" id="ARBA00023043"/>
    </source>
</evidence>
<dbReference type="PROSITE" id="PS50088">
    <property type="entry name" value="ANK_REPEAT"/>
    <property type="match status" value="4"/>
</dbReference>
<evidence type="ECO:0000313" key="4">
    <source>
        <dbReference type="EMBL" id="KAL2054003.1"/>
    </source>
</evidence>
<organism evidence="4 5">
    <name type="scientific">Lepraria finkii</name>
    <dbReference type="NCBI Taxonomy" id="1340010"/>
    <lineage>
        <taxon>Eukaryota</taxon>
        <taxon>Fungi</taxon>
        <taxon>Dikarya</taxon>
        <taxon>Ascomycota</taxon>
        <taxon>Pezizomycotina</taxon>
        <taxon>Lecanoromycetes</taxon>
        <taxon>OSLEUM clade</taxon>
        <taxon>Lecanoromycetidae</taxon>
        <taxon>Lecanorales</taxon>
        <taxon>Lecanorineae</taxon>
        <taxon>Stereocaulaceae</taxon>
        <taxon>Lepraria</taxon>
    </lineage>
</organism>
<dbReference type="SUPFAM" id="SSF48403">
    <property type="entry name" value="Ankyrin repeat"/>
    <property type="match status" value="1"/>
</dbReference>
<sequence>MADPLSLTASIIAIGGLVRTVTKGVERIIALKNAPALIINLSNEVAELGILLHIAENAACISTVTGSHVAYHFSQMLERARSVMLELQDFIRLQLLKDPDSFSDETRKLEIRWNVWLLKESKVREMAANMSAARQNIASALTALTAVSTMEIPRMSVSLQSVALVNKELTASVKNLEAGLMERLDNLQLSTPRTPLHDTSAFEDVRQQGHVYEVEDRSLPADSRSQVQSVVQARSTHFTTCSCNCHTPLAIKTPQWLGSTIGTLHVKYSRTASQSCRACSRRSCYLGDEAVFKSRYYFPSWLLHRMVSLQFGWGPLTGHTVSLKTPRSISSKSTVFMLAQHGNIQGMKRLFEQRLASPFDISLEEGRSALHFAVTATQPKMVSFLLTQGADPRLEDHNMLSAHDVVWNYLLQMPGSPELEFLLNSAGLSLSDTDSLEKRDFTTLHRIILGLSTIDLKSYLDTTTSELDVGDSLGKTPLCWAASRPDSTMVETLLAYGASPCIGDRRKQTPLHYSAGSGSPHSTRLILEAALKEAHQKASDWKRYNQSQDDDDQPDFLSEIVDARDSKGRTPLNFATRMNFPEHTRLLISAGANIECVDAVLDRTTLLSAIYWKSHEVISILLESGADADVLDARNSSVLHYAARFGDLETLEILEKSDLGQLSIDATDDSGHTAWEIFESRHERCIAEEEEVRERSIKAFRKILENVTIETANPAHVCTEIEDEDSEDPFEEGIAKLKALTATLGKPPVQLSKERRSSTF</sequence>
<dbReference type="Pfam" id="PF13637">
    <property type="entry name" value="Ank_4"/>
    <property type="match status" value="1"/>
</dbReference>
<proteinExistence type="predicted"/>
<feature type="repeat" description="ANK" evidence="3">
    <location>
        <begin position="567"/>
        <end position="599"/>
    </location>
</feature>
<name>A0ABR4B996_9LECA</name>
<evidence type="ECO:0000256" key="1">
    <source>
        <dbReference type="ARBA" id="ARBA00022737"/>
    </source>
</evidence>
<dbReference type="Gene3D" id="1.25.40.20">
    <property type="entry name" value="Ankyrin repeat-containing domain"/>
    <property type="match status" value="2"/>
</dbReference>
<feature type="repeat" description="ANK" evidence="3">
    <location>
        <begin position="601"/>
        <end position="633"/>
    </location>
</feature>
<gene>
    <name evidence="4" type="ORF">ABVK25_005542</name>
</gene>
<dbReference type="InterPro" id="IPR036770">
    <property type="entry name" value="Ankyrin_rpt-contain_sf"/>
</dbReference>
<keyword evidence="2 3" id="KW-0040">ANK repeat</keyword>
<feature type="repeat" description="ANK" evidence="3">
    <location>
        <begin position="365"/>
        <end position="397"/>
    </location>
</feature>
<evidence type="ECO:0008006" key="6">
    <source>
        <dbReference type="Google" id="ProtNLM"/>
    </source>
</evidence>
<dbReference type="PROSITE" id="PS50297">
    <property type="entry name" value="ANK_REP_REGION"/>
    <property type="match status" value="2"/>
</dbReference>
<dbReference type="Pfam" id="PF00023">
    <property type="entry name" value="Ank"/>
    <property type="match status" value="2"/>
</dbReference>